<dbReference type="PROSITE" id="PS51194">
    <property type="entry name" value="HELICASE_CTER"/>
    <property type="match status" value="1"/>
</dbReference>
<feature type="transmembrane region" description="Helical" evidence="7">
    <location>
        <begin position="28"/>
        <end position="49"/>
    </location>
</feature>
<dbReference type="Pfam" id="PF00270">
    <property type="entry name" value="DEAD"/>
    <property type="match status" value="1"/>
</dbReference>
<dbReference type="PROSITE" id="PS50908">
    <property type="entry name" value="RWD"/>
    <property type="match status" value="1"/>
</dbReference>
<dbReference type="Gene3D" id="3.40.50.300">
    <property type="entry name" value="P-loop containing nucleotide triphosphate hydrolases"/>
    <property type="match status" value="2"/>
</dbReference>
<dbReference type="SMART" id="SM00847">
    <property type="entry name" value="HA2"/>
    <property type="match status" value="1"/>
</dbReference>
<gene>
    <name evidence="12" type="ORF">A7D00_5348</name>
</gene>
<feature type="domain" description="Helicase ATP-binding" evidence="10">
    <location>
        <begin position="1032"/>
        <end position="1205"/>
    </location>
</feature>
<dbReference type="SUPFAM" id="SSF46934">
    <property type="entry name" value="UBA-like"/>
    <property type="match status" value="1"/>
</dbReference>
<organism evidence="12 13">
    <name type="scientific">Trichophyton violaceum</name>
    <dbReference type="NCBI Taxonomy" id="34388"/>
    <lineage>
        <taxon>Eukaryota</taxon>
        <taxon>Fungi</taxon>
        <taxon>Dikarya</taxon>
        <taxon>Ascomycota</taxon>
        <taxon>Pezizomycotina</taxon>
        <taxon>Eurotiomycetes</taxon>
        <taxon>Eurotiomycetidae</taxon>
        <taxon>Onygenales</taxon>
        <taxon>Arthrodermataceae</taxon>
        <taxon>Trichophyton</taxon>
    </lineage>
</organism>
<feature type="region of interest" description="Disordered" evidence="6">
    <location>
        <begin position="465"/>
        <end position="497"/>
    </location>
</feature>
<dbReference type="CDD" id="cd23827">
    <property type="entry name" value="RWD_YLR419W-like"/>
    <property type="match status" value="1"/>
</dbReference>
<dbReference type="CDD" id="cd18791">
    <property type="entry name" value="SF2_C_RHA"/>
    <property type="match status" value="1"/>
</dbReference>
<evidence type="ECO:0000259" key="8">
    <source>
        <dbReference type="PROSITE" id="PS50030"/>
    </source>
</evidence>
<dbReference type="SMART" id="SM00490">
    <property type="entry name" value="HELICc"/>
    <property type="match status" value="1"/>
</dbReference>
<dbReference type="FunFam" id="3.40.50.300:FF:001214">
    <property type="entry name" value="DExH-box ATP-dependent RNA helicase"/>
    <property type="match status" value="1"/>
</dbReference>
<dbReference type="Pfam" id="PF20684">
    <property type="entry name" value="Fung_rhodopsin"/>
    <property type="match status" value="1"/>
</dbReference>
<dbReference type="PROSITE" id="PS51192">
    <property type="entry name" value="HELICASE_ATP_BIND_1"/>
    <property type="match status" value="1"/>
</dbReference>
<keyword evidence="5" id="KW-0067">ATP-binding</keyword>
<evidence type="ECO:0000259" key="11">
    <source>
        <dbReference type="PROSITE" id="PS51194"/>
    </source>
</evidence>
<feature type="transmembrane region" description="Helical" evidence="7">
    <location>
        <begin position="184"/>
        <end position="207"/>
    </location>
</feature>
<comment type="caution">
    <text evidence="12">The sequence shown here is derived from an EMBL/GenBank/DDBJ whole genome shotgun (WGS) entry which is preliminary data.</text>
</comment>
<dbReference type="PANTHER" id="PTHR18934">
    <property type="entry name" value="ATP-DEPENDENT RNA HELICASE"/>
    <property type="match status" value="1"/>
</dbReference>
<accession>A0A178FCS6</accession>
<dbReference type="SUPFAM" id="SSF54768">
    <property type="entry name" value="dsRNA-binding domain-like"/>
    <property type="match status" value="1"/>
</dbReference>
<dbReference type="InterPro" id="IPR002464">
    <property type="entry name" value="DNA/RNA_helicase_DEAH_CS"/>
</dbReference>
<evidence type="ECO:0000256" key="1">
    <source>
        <dbReference type="ARBA" id="ARBA00012552"/>
    </source>
</evidence>
<keyword evidence="7" id="KW-1133">Transmembrane helix</keyword>
<dbReference type="Pfam" id="PF24385">
    <property type="entry name" value="DSRM_DHX29"/>
    <property type="match status" value="1"/>
</dbReference>
<keyword evidence="7" id="KW-0472">Membrane</keyword>
<dbReference type="FunFam" id="3.40.50.300:FF:000868">
    <property type="entry name" value="DEAD/DEAH box helicase, putative"/>
    <property type="match status" value="1"/>
</dbReference>
<dbReference type="InterPro" id="IPR006575">
    <property type="entry name" value="RWD_dom"/>
</dbReference>
<dbReference type="InterPro" id="IPR048333">
    <property type="entry name" value="HA2_WH"/>
</dbReference>
<keyword evidence="13" id="KW-1185">Reference proteome</keyword>
<dbReference type="Pfam" id="PF05773">
    <property type="entry name" value="RWD"/>
    <property type="match status" value="1"/>
</dbReference>
<dbReference type="Pfam" id="PF07717">
    <property type="entry name" value="OB_NTP_bind"/>
    <property type="match status" value="1"/>
</dbReference>
<keyword evidence="2" id="KW-0547">Nucleotide-binding</keyword>
<feature type="transmembrane region" description="Helical" evidence="7">
    <location>
        <begin position="140"/>
        <end position="164"/>
    </location>
</feature>
<feature type="region of interest" description="Disordered" evidence="6">
    <location>
        <begin position="965"/>
        <end position="1011"/>
    </location>
</feature>
<dbReference type="Proteomes" id="UP000243519">
    <property type="component" value="Unassembled WGS sequence"/>
</dbReference>
<feature type="region of interest" description="Disordered" evidence="6">
    <location>
        <begin position="648"/>
        <end position="686"/>
    </location>
</feature>
<feature type="domain" description="UBA" evidence="8">
    <location>
        <begin position="716"/>
        <end position="759"/>
    </location>
</feature>
<dbReference type="PROSITE" id="PS00690">
    <property type="entry name" value="DEAH_ATP_HELICASE"/>
    <property type="match status" value="1"/>
</dbReference>
<evidence type="ECO:0000259" key="9">
    <source>
        <dbReference type="PROSITE" id="PS50908"/>
    </source>
</evidence>
<feature type="transmembrane region" description="Helical" evidence="7">
    <location>
        <begin position="219"/>
        <end position="240"/>
    </location>
</feature>
<reference evidence="12 13" key="1">
    <citation type="submission" date="2016-05" db="EMBL/GenBank/DDBJ databases">
        <title>Genome sequencing of Trichophyton violaceum CMCC(F)T3l isolated from hair.</title>
        <authorList>
            <person name="Zhan P."/>
            <person name="Tao Y."/>
            <person name="Liu W."/>
        </authorList>
    </citation>
    <scope>NUCLEOTIDE SEQUENCE [LARGE SCALE GENOMIC DNA]</scope>
    <source>
        <strain evidence="13">CMCC(F)T3l</strain>
    </source>
</reference>
<dbReference type="InterPro" id="IPR001650">
    <property type="entry name" value="Helicase_C-like"/>
</dbReference>
<dbReference type="InterPro" id="IPR059023">
    <property type="entry name" value="RNA_hel_CTD"/>
</dbReference>
<dbReference type="CDD" id="cd17917">
    <property type="entry name" value="DEXHc_RHA-like"/>
    <property type="match status" value="1"/>
</dbReference>
<dbReference type="InterPro" id="IPR011709">
    <property type="entry name" value="DEAD-box_helicase_OB_fold"/>
</dbReference>
<dbReference type="GO" id="GO:0003723">
    <property type="term" value="F:RNA binding"/>
    <property type="evidence" value="ECO:0007669"/>
    <property type="project" value="TreeGrafter"/>
</dbReference>
<proteinExistence type="predicted"/>
<dbReference type="InterPro" id="IPR027417">
    <property type="entry name" value="P-loop_NTPase"/>
</dbReference>
<feature type="compositionally biased region" description="Gly residues" evidence="6">
    <location>
        <begin position="670"/>
        <end position="681"/>
    </location>
</feature>
<keyword evidence="3" id="KW-0378">Hydrolase</keyword>
<dbReference type="Pfam" id="PF26026">
    <property type="entry name" value="RNA_hel_CTD"/>
    <property type="match status" value="1"/>
</dbReference>
<keyword evidence="4 12" id="KW-0347">Helicase</keyword>
<dbReference type="InterPro" id="IPR049326">
    <property type="entry name" value="Rhodopsin_dom_fungi"/>
</dbReference>
<dbReference type="Gene3D" id="1.20.120.1080">
    <property type="match status" value="1"/>
</dbReference>
<dbReference type="InterPro" id="IPR009060">
    <property type="entry name" value="UBA-like_sf"/>
</dbReference>
<evidence type="ECO:0000256" key="4">
    <source>
        <dbReference type="ARBA" id="ARBA00022806"/>
    </source>
</evidence>
<evidence type="ECO:0000256" key="7">
    <source>
        <dbReference type="SAM" id="Phobius"/>
    </source>
</evidence>
<dbReference type="InterPro" id="IPR007502">
    <property type="entry name" value="Helicase-assoc_dom"/>
</dbReference>
<dbReference type="Pfam" id="PF21010">
    <property type="entry name" value="HA2_C"/>
    <property type="match status" value="1"/>
</dbReference>
<feature type="compositionally biased region" description="Basic and acidic residues" evidence="6">
    <location>
        <begin position="648"/>
        <end position="665"/>
    </location>
</feature>
<dbReference type="InterPro" id="IPR014001">
    <property type="entry name" value="Helicase_ATP-bd"/>
</dbReference>
<feature type="transmembrane region" description="Helical" evidence="7">
    <location>
        <begin position="61"/>
        <end position="86"/>
    </location>
</feature>
<evidence type="ECO:0000256" key="2">
    <source>
        <dbReference type="ARBA" id="ARBA00022741"/>
    </source>
</evidence>
<feature type="transmembrane region" description="Helical" evidence="7">
    <location>
        <begin position="106"/>
        <end position="128"/>
    </location>
</feature>
<dbReference type="SMART" id="SM00487">
    <property type="entry name" value="DEXDc"/>
    <property type="match status" value="1"/>
</dbReference>
<sequence>MAPILDHLTAPIALSARSSGLGGPASSMVIIDIVMTSVAVALVVNRVIVRLVTSKKLASDDFVIIGSLIICVAMNVVNVVAVNHGYGRPSFDVPEDDLKIALELYFALQMLYRVTINMTKLSILLLYRKIFDTERFRFKFICDVLFVYIMLYTVATFIVTIFQCDPIPKAWARYLPGTCVNLTAFWYANAALHTLTDVIILLLPIPVIKGLKLPRRQKLALNLVFALGIFVCGTSIARMLTLNTSSKASDVNEGTILSTLWTTIEANTAIICACLPMVRIPLSKIIPSLFPTFQYSDSISDTSSEASTTKSNSPFITTWCSLRNSRSSSISETQTMLSNSYGLANIIFPTWDRTINSYGDRVLFATSLFSLGLPPFSFNSDYSTFKVPFFRLVLFGEGNSTGMNEMYDDDSTGRSYWKVALFQAMVSEIMGPKKGGGNRAGPKKSSSSQPAEISISDFVAAGEKNEAKKSKAGAKSKGKDAGGEATNNPEEPKKPSVRAVIGGASWTGKLPVNMLSEHCQKQKWAKPEYTMAKNADGFLAYVTLKKVNPKTNDTVTLPPFRLPPSHSKLGTQPTAVEARHFAAAYTLFRVCNMRNLHMMMPPTFRDLWKDQFAALKAEDVKQGNGWMYEADPFTTFQERNNAVAELTRRKEQKAKEPTKQKEDRVQLGLSSGGRSGNGNTGGRWLKAPRIDMGDKVRGRVEELIRRRAIWNPYGIEISETGRRNMMDEFVKLGFRTSHVEEALSECKDREEALEWLLIHIPEDDLPPWSLPEGYTAGITLASNDLARESKIKRLSAAGYSADLCSSVLDKYENDERLAAEALQHLLIYSRDLDIESDTPVNGNAIWEEEHQTLEAIFDTKYERLSKHACQIMSENGTLPSITYSFWNPARAVYPESPPVVAIVTKEIPAYIRLSATRQAIQHALADLRGEPMLFNIIDWLNENLPCILENPGKLRSIYVEAGDNLNGEKDLPRTSNPGSKSKLARGMASRPKGPASNDIRRSWEAKQTTPEQQKMLKARQALPAWDIQDVILDEIHSHQVTIISGETGSGKSTQCVQFILDDLIRRDLGSSANIVCTQPRRISALGLADRVSAERCSSVGDDVGYIIRGDSKSKPGVTKITFMTTGVLLRRLQTAGESVVEALADISHVVLDEVHERGLDTDFLLAVLREALRIRKDLKLILMSATLDANMFINYFGGDKQVGRVNIPGRTFPVEDIYLDDVLRSTGFDSNTPYEVSDEREQSLGKTIQKLGSGINYDLISSTVQHIDSQLENEPGGILIFLPGTMEIDRCLSSMKHLHFAHLLPLHASLLPNEQKRVFNPPPPGKRKVIAATNVAETSITIEDIVAVIDTGRVKETRYNPVDNIVRLEETWASQAACKQRRGRAGRVRNGTCFKLYTRNAEKNMASRPEPEIRRVPLEQLCLSVKAMRGIQNVPDFLANTLTPPDNVAVGGALHMLHRMGALDNDQLTALGRYLSIIPADLRCAKLMVYGVIFGCIEACLTIAAILTVKSPFASPREAREEAKEARSSFSNGDGDLLTDLAAYQQWADKIREQGHRKAQVWCRDKFLLPQTLQDISSNRAQLLGSLKDAALLPVDYKDPDCESRWNRHNKNTRLIRALISGAFNPQIASISFPEKKFASSMTGTIELDPEARTIKYFNQENGRVFVHPSSTLFEAQVFSGSAQYVSYFTKMATSKVFIRDVTPFNSYGLLLFTGQVTLDTLGRGVLVDEWLRLRGWARIGVLISRLRMMLDEVLRRKVDNPGLNVEEDEVIDVVRHLVLLNGQDL</sequence>
<dbReference type="Pfam" id="PF04408">
    <property type="entry name" value="WHD_HA2"/>
    <property type="match status" value="1"/>
</dbReference>
<dbReference type="PANTHER" id="PTHR18934:SF267">
    <property type="entry name" value="ATP-DEPENDENT RNA HELICASE YLR419W-RELATED"/>
    <property type="match status" value="1"/>
</dbReference>
<dbReference type="InterPro" id="IPR011545">
    <property type="entry name" value="DEAD/DEAH_box_helicase_dom"/>
</dbReference>
<dbReference type="SUPFAM" id="SSF54495">
    <property type="entry name" value="UBC-like"/>
    <property type="match status" value="1"/>
</dbReference>
<evidence type="ECO:0000313" key="13">
    <source>
        <dbReference type="Proteomes" id="UP000243519"/>
    </source>
</evidence>
<dbReference type="InterPro" id="IPR056328">
    <property type="entry name" value="DSRM_DHX29"/>
</dbReference>
<name>A0A178FCS6_TRIVO</name>
<evidence type="ECO:0000256" key="6">
    <source>
        <dbReference type="SAM" id="MobiDB-lite"/>
    </source>
</evidence>
<dbReference type="InterPro" id="IPR015940">
    <property type="entry name" value="UBA"/>
</dbReference>
<dbReference type="OrthoDB" id="5600252at2759"/>
<evidence type="ECO:0000256" key="3">
    <source>
        <dbReference type="ARBA" id="ARBA00022801"/>
    </source>
</evidence>
<feature type="domain" description="Helicase C-terminal" evidence="11">
    <location>
        <begin position="1263"/>
        <end position="1429"/>
    </location>
</feature>
<keyword evidence="7" id="KW-0812">Transmembrane</keyword>
<dbReference type="SUPFAM" id="SSF52540">
    <property type="entry name" value="P-loop containing nucleoside triphosphate hydrolases"/>
    <property type="match status" value="1"/>
</dbReference>
<feature type="domain" description="RWD" evidence="9">
    <location>
        <begin position="848"/>
        <end position="947"/>
    </location>
</feature>
<dbReference type="Pfam" id="PF00271">
    <property type="entry name" value="Helicase_C"/>
    <property type="match status" value="1"/>
</dbReference>
<dbReference type="EMBL" id="LHPN01000009">
    <property type="protein sequence ID" value="OAL70382.1"/>
    <property type="molecule type" value="Genomic_DNA"/>
</dbReference>
<dbReference type="GO" id="GO:1990904">
    <property type="term" value="C:ribonucleoprotein complex"/>
    <property type="evidence" value="ECO:0007669"/>
    <property type="project" value="UniProtKB-ARBA"/>
</dbReference>
<dbReference type="EC" id="3.6.4.13" evidence="1"/>
<evidence type="ECO:0000259" key="10">
    <source>
        <dbReference type="PROSITE" id="PS51192"/>
    </source>
</evidence>
<feature type="region of interest" description="Disordered" evidence="6">
    <location>
        <begin position="432"/>
        <end position="451"/>
    </location>
</feature>
<protein>
    <recommendedName>
        <fullName evidence="1">RNA helicase</fullName>
        <ecNumber evidence="1">3.6.4.13</ecNumber>
    </recommendedName>
</protein>
<dbReference type="GO" id="GO:0016787">
    <property type="term" value="F:hydrolase activity"/>
    <property type="evidence" value="ECO:0007669"/>
    <property type="project" value="UniProtKB-KW"/>
</dbReference>
<dbReference type="InterPro" id="IPR016135">
    <property type="entry name" value="UBQ-conjugating_enzyme/RWD"/>
</dbReference>
<dbReference type="PROSITE" id="PS50030">
    <property type="entry name" value="UBA"/>
    <property type="match status" value="1"/>
</dbReference>
<dbReference type="GO" id="GO:0005524">
    <property type="term" value="F:ATP binding"/>
    <property type="evidence" value="ECO:0007669"/>
    <property type="project" value="UniProtKB-KW"/>
</dbReference>
<dbReference type="Gene3D" id="3.10.110.10">
    <property type="entry name" value="Ubiquitin Conjugating Enzyme"/>
    <property type="match status" value="1"/>
</dbReference>
<evidence type="ECO:0000313" key="12">
    <source>
        <dbReference type="EMBL" id="OAL70382.1"/>
    </source>
</evidence>
<dbReference type="GO" id="GO:0003724">
    <property type="term" value="F:RNA helicase activity"/>
    <property type="evidence" value="ECO:0007669"/>
    <property type="project" value="UniProtKB-EC"/>
</dbReference>
<evidence type="ECO:0000256" key="5">
    <source>
        <dbReference type="ARBA" id="ARBA00022840"/>
    </source>
</evidence>